<reference evidence="2 3" key="1">
    <citation type="submission" date="2015-10" db="EMBL/GenBank/DDBJ databases">
        <title>Draft genome sequence of Streptomyces yokosukanensis DSM 40224, type strain for the species Streptomyces yokosukanensis.</title>
        <authorList>
            <person name="Ruckert C."/>
            <person name="Winkler A."/>
            <person name="Kalinowski J."/>
            <person name="Kampfer P."/>
            <person name="Glaeser S."/>
        </authorList>
    </citation>
    <scope>NUCLEOTIDE SEQUENCE [LARGE SCALE GENOMIC DNA]</scope>
    <source>
        <strain evidence="2 3">DSM 40224</strain>
    </source>
</reference>
<dbReference type="InterPro" id="IPR036188">
    <property type="entry name" value="FAD/NAD-bd_sf"/>
</dbReference>
<evidence type="ECO:0000313" key="2">
    <source>
        <dbReference type="EMBL" id="KUM99133.1"/>
    </source>
</evidence>
<dbReference type="AlphaFoldDB" id="A0A101NTL4"/>
<dbReference type="PANTHER" id="PTHR40254:SF1">
    <property type="entry name" value="BLR0577 PROTEIN"/>
    <property type="match status" value="1"/>
</dbReference>
<feature type="domain" description="FAD-dependent urate hydroxylase HpyO/Asp monooxygenase CreE-like FAD/NAD(P)-binding" evidence="1">
    <location>
        <begin position="12"/>
        <end position="188"/>
    </location>
</feature>
<proteinExistence type="predicted"/>
<dbReference type="STRING" id="67386.AQI95_40835"/>
<dbReference type="SUPFAM" id="SSF51905">
    <property type="entry name" value="FAD/NAD(P)-binding domain"/>
    <property type="match status" value="1"/>
</dbReference>
<dbReference type="Pfam" id="PF13454">
    <property type="entry name" value="NAD_binding_9"/>
    <property type="match status" value="1"/>
</dbReference>
<accession>A0A101NTL4</accession>
<dbReference type="PANTHER" id="PTHR40254">
    <property type="entry name" value="BLR0577 PROTEIN"/>
    <property type="match status" value="1"/>
</dbReference>
<dbReference type="EMBL" id="LMWN01000068">
    <property type="protein sequence ID" value="KUM99133.1"/>
    <property type="molecule type" value="Genomic_DNA"/>
</dbReference>
<keyword evidence="3" id="KW-1185">Reference proteome</keyword>
<evidence type="ECO:0000259" key="1">
    <source>
        <dbReference type="Pfam" id="PF13454"/>
    </source>
</evidence>
<protein>
    <submittedName>
        <fullName evidence="2">FAD-binding protein</fullName>
    </submittedName>
</protein>
<sequence>MEYDKRTRTVGVIGAGPRGLSVVERLCANGAESGQPTVIHVVDPYLGTGGRVWHTVQPAELLMNTVASQVTMFTDPSVTCEGPISPGPSLYEWAKSVVPAAPSGTVPDRVRDEAADLGPDTYPSRAFYGHYLAWVVDHLVGAAPQHISVRLHRNRAVRLTETETSAQVLTLDDGTGLLLDCVVLAQGHADMPVPVGTELSALRKHARAHGLGYLSPGNPAEADLAFVGPGEQVALRGLGLNFFDVMALLTVGRGGEFHRADDTLHYRPSGKEPRILAGSRRGVPYHARGENQKGPFGRHMPAVLTPARIAALRERRQNGEQVDFQRHIWPLIDREVTAVYYATLISRRLGPGDAKAFLAEYTTLPVSRLKDEEALRRYGIGPGEHWDWDRIARPYGDRFFADPAEYQHWLLGYLRRDVAEARDGNVGSPLKAALDVLRDLRNEVRLAVDHAGITGESYRDGLQSWYTPLNAFVSIGPPLSRIEELIALIEAGVVEMVGPGMQVTAAPDGFVVSSGAVPGPGRLVTSLIEARLPDFDIRRTTDPLLRELVQRGACRPYLIPTGTDGHVETGGLAVTPRPNRLVDAAGQPHPYRFAYGVPTEAAHWATAAGIRPGVDSVILGDADAIARECLTVDLEQRRRTAALVGAGW</sequence>
<dbReference type="Proteomes" id="UP000053127">
    <property type="component" value="Unassembled WGS sequence"/>
</dbReference>
<comment type="caution">
    <text evidence="2">The sequence shown here is derived from an EMBL/GenBank/DDBJ whole genome shotgun (WGS) entry which is preliminary data.</text>
</comment>
<gene>
    <name evidence="2" type="ORF">AQI95_40835</name>
</gene>
<organism evidence="2 3">
    <name type="scientific">Streptomyces yokosukanensis</name>
    <dbReference type="NCBI Taxonomy" id="67386"/>
    <lineage>
        <taxon>Bacteria</taxon>
        <taxon>Bacillati</taxon>
        <taxon>Actinomycetota</taxon>
        <taxon>Actinomycetes</taxon>
        <taxon>Kitasatosporales</taxon>
        <taxon>Streptomycetaceae</taxon>
        <taxon>Streptomyces</taxon>
    </lineage>
</organism>
<dbReference type="InterPro" id="IPR038732">
    <property type="entry name" value="HpyO/CreE_NAD-binding"/>
</dbReference>
<name>A0A101NTL4_9ACTN</name>
<dbReference type="InterPro" id="IPR052189">
    <property type="entry name" value="L-asp_N-monooxygenase_NS-form"/>
</dbReference>
<evidence type="ECO:0000313" key="3">
    <source>
        <dbReference type="Proteomes" id="UP000053127"/>
    </source>
</evidence>